<name>A0ABR9XLP3_9SPHI</name>
<dbReference type="EMBL" id="JADFFM010000002">
    <property type="protein sequence ID" value="MBE9667930.1"/>
    <property type="molecule type" value="Genomic_DNA"/>
</dbReference>
<dbReference type="Proteomes" id="UP000632774">
    <property type="component" value="Unassembled WGS sequence"/>
</dbReference>
<gene>
    <name evidence="1" type="ORF">IRJ18_16290</name>
</gene>
<protein>
    <submittedName>
        <fullName evidence="1">Uncharacterized protein</fullName>
    </submittedName>
</protein>
<accession>A0ABR9XLP3</accession>
<comment type="caution">
    <text evidence="1">The sequence shown here is derived from an EMBL/GenBank/DDBJ whole genome shotgun (WGS) entry which is preliminary data.</text>
</comment>
<dbReference type="RefSeq" id="WP_194107365.1">
    <property type="nucleotide sequence ID" value="NZ_JADFFM010000002.1"/>
</dbReference>
<evidence type="ECO:0000313" key="2">
    <source>
        <dbReference type="Proteomes" id="UP000632774"/>
    </source>
</evidence>
<sequence>MKFNLSKPYLITLLTAITAINTSAQKLPSEQKESFYAPPGLKIDGKTTEWGNKFQAHNNATMLFYTMANDNDNLYLVMQTDQQAATDKIFHGGITLEVICRDKGKKLKPVKITFPLVSLTERSEIVPLRDKKNNADSVAAVVNARLQTFAKHIAIEGLDGLTDPDVSVYNDLGLKAAARVDGSRAVSFEFQVPLKYIRSLMGDESSFDYRIIVNGAKLEPGTIVINGSSLSGGAARVSLSGSADANPIFSPTYLKASYILAKKQR</sequence>
<evidence type="ECO:0000313" key="1">
    <source>
        <dbReference type="EMBL" id="MBE9667930.1"/>
    </source>
</evidence>
<reference evidence="1 2" key="1">
    <citation type="submission" date="2020-10" db="EMBL/GenBank/DDBJ databases">
        <title>Mucilaginibacter mali sp. nov., isolated from rhizosphere soil of apple orchard.</title>
        <authorList>
            <person name="Lee J.-S."/>
            <person name="Kim H.S."/>
            <person name="Kim J.-S."/>
        </authorList>
    </citation>
    <scope>NUCLEOTIDE SEQUENCE [LARGE SCALE GENOMIC DNA]</scope>
    <source>
        <strain evidence="1 2">KCTC 23157</strain>
    </source>
</reference>
<proteinExistence type="predicted"/>
<keyword evidence="2" id="KW-1185">Reference proteome</keyword>
<organism evidence="1 2">
    <name type="scientific">Mucilaginibacter boryungensis</name>
    <dbReference type="NCBI Taxonomy" id="768480"/>
    <lineage>
        <taxon>Bacteria</taxon>
        <taxon>Pseudomonadati</taxon>
        <taxon>Bacteroidota</taxon>
        <taxon>Sphingobacteriia</taxon>
        <taxon>Sphingobacteriales</taxon>
        <taxon>Sphingobacteriaceae</taxon>
        <taxon>Mucilaginibacter</taxon>
    </lineage>
</organism>